<dbReference type="EMBL" id="JAQFWP010000028">
    <property type="protein sequence ID" value="MDA2806029.1"/>
    <property type="molecule type" value="Genomic_DNA"/>
</dbReference>
<sequence length="258" mass="26957">MSDQTAVGAAPAPAPRHPGAFFTGGRRFRHPAFGNEVVATEVLPRGELVFPTGRLIAGDPTGVEFTEDYAPYVQEVPPGRYPLHIVVARRDGDTGDDGVDGTRVCAAVLVLRDEPVAEWEMALLPGQDPAALAVEEDHDEEEGGDFAFFGFGVDGGMACFFDASLLDHFAGVLADDDPAPDAPSWITLLCGGGPYPRVQGTDTVTLEAPDGTPGLAAFESGFGDGAYPVWFGRTGDGEVAAVAADFLILHDAVPEGEG</sequence>
<feature type="region of interest" description="Disordered" evidence="1">
    <location>
        <begin position="1"/>
        <end position="21"/>
    </location>
</feature>
<name>A0ABT4TP24_9ACTN</name>
<dbReference type="RefSeq" id="WP_270678672.1">
    <property type="nucleotide sequence ID" value="NZ_JAQFWP010000028.1"/>
</dbReference>
<protein>
    <submittedName>
        <fullName evidence="2">DUF4241 domain-containing protein</fullName>
    </submittedName>
</protein>
<dbReference type="Pfam" id="PF14025">
    <property type="entry name" value="DUF4241"/>
    <property type="match status" value="1"/>
</dbReference>
<dbReference type="InterPro" id="IPR025335">
    <property type="entry name" value="DUF4241"/>
</dbReference>
<dbReference type="Proteomes" id="UP001165685">
    <property type="component" value="Unassembled WGS sequence"/>
</dbReference>
<proteinExistence type="predicted"/>
<gene>
    <name evidence="2" type="ORF">O4U47_16055</name>
</gene>
<organism evidence="2 3">
    <name type="scientific">Nocardiopsis suaedae</name>
    <dbReference type="NCBI Taxonomy" id="3018444"/>
    <lineage>
        <taxon>Bacteria</taxon>
        <taxon>Bacillati</taxon>
        <taxon>Actinomycetota</taxon>
        <taxon>Actinomycetes</taxon>
        <taxon>Streptosporangiales</taxon>
        <taxon>Nocardiopsidaceae</taxon>
        <taxon>Nocardiopsis</taxon>
    </lineage>
</organism>
<evidence type="ECO:0000313" key="3">
    <source>
        <dbReference type="Proteomes" id="UP001165685"/>
    </source>
</evidence>
<accession>A0ABT4TP24</accession>
<evidence type="ECO:0000256" key="1">
    <source>
        <dbReference type="SAM" id="MobiDB-lite"/>
    </source>
</evidence>
<evidence type="ECO:0000313" key="2">
    <source>
        <dbReference type="EMBL" id="MDA2806029.1"/>
    </source>
</evidence>
<reference evidence="2" key="1">
    <citation type="submission" date="2023-01" db="EMBL/GenBank/DDBJ databases">
        <title>Draft genome sequence of Nocardiopsis sp. LSu2-4 isolated from halophytes.</title>
        <authorList>
            <person name="Duangmal K."/>
            <person name="Chantavorakit T."/>
        </authorList>
    </citation>
    <scope>NUCLEOTIDE SEQUENCE</scope>
    <source>
        <strain evidence="2">LSu2-4</strain>
    </source>
</reference>
<keyword evidence="3" id="KW-1185">Reference proteome</keyword>
<feature type="compositionally biased region" description="Low complexity" evidence="1">
    <location>
        <begin position="1"/>
        <end position="11"/>
    </location>
</feature>
<comment type="caution">
    <text evidence="2">The sequence shown here is derived from an EMBL/GenBank/DDBJ whole genome shotgun (WGS) entry which is preliminary data.</text>
</comment>